<evidence type="ECO:0000256" key="2">
    <source>
        <dbReference type="ARBA" id="ARBA00010782"/>
    </source>
</evidence>
<dbReference type="GO" id="GO:0019843">
    <property type="term" value="F:rRNA binding"/>
    <property type="evidence" value="ECO:0007669"/>
    <property type="project" value="UniProtKB-UniRule"/>
</dbReference>
<evidence type="ECO:0000256" key="4">
    <source>
        <dbReference type="RuleBase" id="RU367086"/>
    </source>
</evidence>
<sequence length="314" mass="35442">MVKGEIISKGGRKPKNAKAKRELAKLQPQLEEKVKKPLILKGESSSSAVTQLLKDLRSLRASDSVYLSRKTGENPFNDSSSAQFLCERNDCGLFVYGSHSKKRPHNIVFGRMYDGNLLDMFEFGIENLKHTAEFLKETSTLQPRIGSKPLILAQGPNMEGVSSDAAKFRNYFVDYFRGHDSDGINVNGIEHAVMLGEQDGKLLFRHYAVRLRKEKGKKSPSAELTEIGPRFDLVPRRTRIASADMWKHAIKQPKGGSKVPSVKNVSRDSLGNKVGRLHPEGQDFKKIELRKTKAVKKIQKERRDAKKKTKKERK</sequence>
<dbReference type="Pfam" id="PF04427">
    <property type="entry name" value="Brix"/>
    <property type="match status" value="1"/>
</dbReference>
<proteinExistence type="inferred from homology"/>
<dbReference type="InterPro" id="IPR039770">
    <property type="entry name" value="Rpf2"/>
</dbReference>
<dbReference type="EMBL" id="HBIB01014130">
    <property type="protein sequence ID" value="CAE0246938.1"/>
    <property type="molecule type" value="Transcribed_RNA"/>
</dbReference>
<evidence type="ECO:0000256" key="5">
    <source>
        <dbReference type="SAM" id="MobiDB-lite"/>
    </source>
</evidence>
<dbReference type="AlphaFoldDB" id="A0A7S3G6A0"/>
<organism evidence="7">
    <name type="scientific">Palpitomonas bilix</name>
    <dbReference type="NCBI Taxonomy" id="652834"/>
    <lineage>
        <taxon>Eukaryota</taxon>
        <taxon>Eukaryota incertae sedis</taxon>
    </lineage>
</organism>
<evidence type="ECO:0000256" key="3">
    <source>
        <dbReference type="ARBA" id="ARBA00023242"/>
    </source>
</evidence>
<dbReference type="GO" id="GO:0000463">
    <property type="term" value="P:maturation of LSU-rRNA from tricistronic rRNA transcript (SSU-rRNA, 5.8S rRNA, LSU-rRNA)"/>
    <property type="evidence" value="ECO:0007669"/>
    <property type="project" value="TreeGrafter"/>
</dbReference>
<gene>
    <name evidence="7" type="ORF">PBIL07802_LOCUS9128</name>
</gene>
<dbReference type="PROSITE" id="PS50833">
    <property type="entry name" value="BRIX"/>
    <property type="match status" value="1"/>
</dbReference>
<feature type="region of interest" description="Disordered" evidence="5">
    <location>
        <begin position="1"/>
        <end position="24"/>
    </location>
</feature>
<feature type="region of interest" description="Disordered" evidence="5">
    <location>
        <begin position="252"/>
        <end position="314"/>
    </location>
</feature>
<dbReference type="PANTHER" id="PTHR12728">
    <property type="entry name" value="BRIX DOMAIN CONTAINING PROTEIN"/>
    <property type="match status" value="1"/>
</dbReference>
<evidence type="ECO:0000259" key="6">
    <source>
        <dbReference type="PROSITE" id="PS50833"/>
    </source>
</evidence>
<protein>
    <recommendedName>
        <fullName evidence="4">Ribosome production factor 2 homolog</fullName>
    </recommendedName>
    <alternativeName>
        <fullName evidence="4">Ribosome biogenesis protein RPF2 homolog</fullName>
    </alternativeName>
</protein>
<dbReference type="GO" id="GO:0000027">
    <property type="term" value="P:ribosomal large subunit assembly"/>
    <property type="evidence" value="ECO:0007669"/>
    <property type="project" value="InterPro"/>
</dbReference>
<dbReference type="PANTHER" id="PTHR12728:SF0">
    <property type="entry name" value="RIBOSOME PRODUCTION FACTOR 2 HOMOLOG"/>
    <property type="match status" value="1"/>
</dbReference>
<reference evidence="7" key="1">
    <citation type="submission" date="2021-01" db="EMBL/GenBank/DDBJ databases">
        <authorList>
            <person name="Corre E."/>
            <person name="Pelletier E."/>
            <person name="Niang G."/>
            <person name="Scheremetjew M."/>
            <person name="Finn R."/>
            <person name="Kale V."/>
            <person name="Holt S."/>
            <person name="Cochrane G."/>
            <person name="Meng A."/>
            <person name="Brown T."/>
            <person name="Cohen L."/>
        </authorList>
    </citation>
    <scope>NUCLEOTIDE SEQUENCE</scope>
    <source>
        <strain evidence="7">NIES-2562</strain>
    </source>
</reference>
<evidence type="ECO:0000313" key="7">
    <source>
        <dbReference type="EMBL" id="CAE0246938.1"/>
    </source>
</evidence>
<feature type="compositionally biased region" description="Basic and acidic residues" evidence="5">
    <location>
        <begin position="277"/>
        <end position="291"/>
    </location>
</feature>
<dbReference type="GO" id="GO:0005730">
    <property type="term" value="C:nucleolus"/>
    <property type="evidence" value="ECO:0007669"/>
    <property type="project" value="UniProtKB-SubCell"/>
</dbReference>
<feature type="domain" description="Brix" evidence="6">
    <location>
        <begin position="35"/>
        <end position="244"/>
    </location>
</feature>
<accession>A0A7S3G6A0</accession>
<comment type="similarity">
    <text evidence="2 4">Belongs to the RPF2 family.</text>
</comment>
<evidence type="ECO:0000256" key="1">
    <source>
        <dbReference type="ARBA" id="ARBA00004604"/>
    </source>
</evidence>
<dbReference type="SMART" id="SM00879">
    <property type="entry name" value="Brix"/>
    <property type="match status" value="1"/>
</dbReference>
<keyword evidence="3 4" id="KW-0539">Nucleus</keyword>
<name>A0A7S3G6A0_9EUKA</name>
<dbReference type="InterPro" id="IPR007109">
    <property type="entry name" value="Brix"/>
</dbReference>
<comment type="subcellular location">
    <subcellularLocation>
        <location evidence="1 4">Nucleus</location>
        <location evidence="1 4">Nucleolus</location>
    </subcellularLocation>
</comment>
<feature type="compositionally biased region" description="Basic residues" evidence="5">
    <location>
        <begin position="292"/>
        <end position="314"/>
    </location>
</feature>